<gene>
    <name evidence="17" type="ORF">O181_056745</name>
</gene>
<dbReference type="GO" id="GO:0016787">
    <property type="term" value="F:hydrolase activity"/>
    <property type="evidence" value="ECO:0007669"/>
    <property type="project" value="UniProtKB-KW"/>
</dbReference>
<keyword evidence="18" id="KW-1185">Reference proteome</keyword>
<keyword evidence="13" id="KW-0511">Multifunctional enzyme</keyword>
<dbReference type="InterPro" id="IPR025724">
    <property type="entry name" value="GAG-pre-integrase_dom"/>
</dbReference>
<sequence>MLLRTYRSNNRWFISFYCNNNPSINLANVTANFPASTLNNNQTDDVNLLWHQRLGHLSIRNLNTMMKLNAATGIPNTPLLPINLCHSCLIAKSQHRPIKSPSRKLVQKPGDLIVADLMGPFPPSLNNKKYALIVQDVFSRVTVAIALSDKSEAKNRLIQWMLQFMNVSEYRIKTIRTDNGTEFKNGVFSNFLKEKGISHKFSMPYEHHQNGQVEQTNRMISEMARTSLIAANLPSILWPWAFWHAVWVFNRCLHDGAKQTPFKILGHRKPDMTFLRVFGAKSFIYIHNFCKDFSPHALTGYNLGVSEDSKGWVFWVPKKQSIIKSASVTFDENDFLKDDKNAHVKSIQASNLFDDSMICEIKQQEDLLDRSLATLVTDSIIPMTYREAMASKENIEWQSAIQEEMNSMKEEDVFIMKNLNDALKEVPCKSILSKKWIFVRKPERFKARLVAQGFRQIHGINYKETFAPTPTFGVLRLLFSIATTNNWPIKTFDVKVAFLHSIIDKPVYVQPPQGMNIPKYHVLKLHKALYGTKQASRCWWIHLKEILLKIGFTPNGEDASTYTFWKDGQHAILWIHVDDGALTASSAETLHWITTQLNMHLKIKWDTTIKGLVGVSIDEVPMGFKFLQPELIMKLINLNQSNVTAKLPLPANCKLESHFSMDNMDKPYLKQIGMLLYIAQASQPDIAYAVNYLARFSLNTTQHHWDALEHLIAYLRGTINDGIIIRKSPDTRLMKCYVDANWGGEATWQSRRQTTVASSTAQAEYMALSFAAKETLWMYNLFSKTIDLKIPILMSDNKTAVGISTDLMSKKQTRHLIREFNVINECIIMKKIELKWVATKEQLADILTKPLGSVKTQEFRRIMSSK</sequence>
<dbReference type="InterPro" id="IPR039537">
    <property type="entry name" value="Retrotran_Ty1/copia-like"/>
</dbReference>
<dbReference type="InterPro" id="IPR001584">
    <property type="entry name" value="Integrase_cat-core"/>
</dbReference>
<evidence type="ECO:0000256" key="11">
    <source>
        <dbReference type="ARBA" id="ARBA00022932"/>
    </source>
</evidence>
<keyword evidence="3" id="KW-0540">Nuclease</keyword>
<dbReference type="GO" id="GO:0004519">
    <property type="term" value="F:endonuclease activity"/>
    <property type="evidence" value="ECO:0007669"/>
    <property type="project" value="UniProtKB-KW"/>
</dbReference>
<proteinExistence type="predicted"/>
<keyword evidence="12" id="KW-0233">DNA recombination</keyword>
<protein>
    <recommendedName>
        <fullName evidence="16">Integrase catalytic domain-containing protein</fullName>
    </recommendedName>
</protein>
<name>A0A9Q3HWD1_9BASI</name>
<evidence type="ECO:0000313" key="17">
    <source>
        <dbReference type="EMBL" id="MBW0517030.1"/>
    </source>
</evidence>
<dbReference type="GO" id="GO:0046872">
    <property type="term" value="F:metal ion binding"/>
    <property type="evidence" value="ECO:0007669"/>
    <property type="project" value="UniProtKB-KW"/>
</dbReference>
<dbReference type="GO" id="GO:0003964">
    <property type="term" value="F:RNA-directed DNA polymerase activity"/>
    <property type="evidence" value="ECO:0007669"/>
    <property type="project" value="UniProtKB-KW"/>
</dbReference>
<evidence type="ECO:0000256" key="2">
    <source>
        <dbReference type="ARBA" id="ARBA00022695"/>
    </source>
</evidence>
<dbReference type="GO" id="GO:0006310">
    <property type="term" value="P:DNA recombination"/>
    <property type="evidence" value="ECO:0007669"/>
    <property type="project" value="UniProtKB-KW"/>
</dbReference>
<dbReference type="Pfam" id="PF25597">
    <property type="entry name" value="SH3_retrovirus"/>
    <property type="match status" value="1"/>
</dbReference>
<dbReference type="OrthoDB" id="3255262at2759"/>
<evidence type="ECO:0000256" key="6">
    <source>
        <dbReference type="ARBA" id="ARBA00022801"/>
    </source>
</evidence>
<dbReference type="SUPFAM" id="SSF53098">
    <property type="entry name" value="Ribonuclease H-like"/>
    <property type="match status" value="1"/>
</dbReference>
<evidence type="ECO:0000256" key="13">
    <source>
        <dbReference type="ARBA" id="ARBA00023268"/>
    </source>
</evidence>
<dbReference type="GO" id="GO:0005634">
    <property type="term" value="C:nucleus"/>
    <property type="evidence" value="ECO:0007669"/>
    <property type="project" value="UniProtKB-ARBA"/>
</dbReference>
<evidence type="ECO:0000256" key="4">
    <source>
        <dbReference type="ARBA" id="ARBA00022723"/>
    </source>
</evidence>
<dbReference type="SUPFAM" id="SSF56672">
    <property type="entry name" value="DNA/RNA polymerases"/>
    <property type="match status" value="1"/>
</dbReference>
<keyword evidence="4" id="KW-0479">Metal-binding</keyword>
<keyword evidence="8" id="KW-0694">RNA-binding</keyword>
<reference evidence="17" key="1">
    <citation type="submission" date="2021-03" db="EMBL/GenBank/DDBJ databases">
        <title>Draft genome sequence of rust myrtle Austropuccinia psidii MF-1, a brazilian biotype.</title>
        <authorList>
            <person name="Quecine M.C."/>
            <person name="Pachon D.M.R."/>
            <person name="Bonatelli M.L."/>
            <person name="Correr F.H."/>
            <person name="Franceschini L.M."/>
            <person name="Leite T.F."/>
            <person name="Margarido G.R.A."/>
            <person name="Almeida C.A."/>
            <person name="Ferrarezi J.A."/>
            <person name="Labate C.A."/>
        </authorList>
    </citation>
    <scope>NUCLEOTIDE SEQUENCE</scope>
    <source>
        <strain evidence="17">MF-1</strain>
    </source>
</reference>
<dbReference type="Gene3D" id="3.30.420.10">
    <property type="entry name" value="Ribonuclease H-like superfamily/Ribonuclease H"/>
    <property type="match status" value="1"/>
</dbReference>
<keyword evidence="6" id="KW-0378">Hydrolase</keyword>
<organism evidence="17 18">
    <name type="scientific">Austropuccinia psidii MF-1</name>
    <dbReference type="NCBI Taxonomy" id="1389203"/>
    <lineage>
        <taxon>Eukaryota</taxon>
        <taxon>Fungi</taxon>
        <taxon>Dikarya</taxon>
        <taxon>Basidiomycota</taxon>
        <taxon>Pucciniomycotina</taxon>
        <taxon>Pucciniomycetes</taxon>
        <taxon>Pucciniales</taxon>
        <taxon>Sphaerophragmiaceae</taxon>
        <taxon>Austropuccinia</taxon>
    </lineage>
</organism>
<dbReference type="GO" id="GO:0003887">
    <property type="term" value="F:DNA-directed DNA polymerase activity"/>
    <property type="evidence" value="ECO:0007669"/>
    <property type="project" value="UniProtKB-KW"/>
</dbReference>
<evidence type="ECO:0000256" key="7">
    <source>
        <dbReference type="ARBA" id="ARBA00022842"/>
    </source>
</evidence>
<dbReference type="InterPro" id="IPR043502">
    <property type="entry name" value="DNA/RNA_pol_sf"/>
</dbReference>
<dbReference type="Proteomes" id="UP000765509">
    <property type="component" value="Unassembled WGS sequence"/>
</dbReference>
<keyword evidence="7" id="KW-0460">Magnesium</keyword>
<dbReference type="PANTHER" id="PTHR42648:SF11">
    <property type="entry name" value="TRANSPOSON TY4-P GAG-POL POLYPROTEIN"/>
    <property type="match status" value="1"/>
</dbReference>
<dbReference type="InterPro" id="IPR036397">
    <property type="entry name" value="RNaseH_sf"/>
</dbReference>
<evidence type="ECO:0000256" key="14">
    <source>
        <dbReference type="ARBA" id="ARBA00048173"/>
    </source>
</evidence>
<comment type="caution">
    <text evidence="17">The sequence shown here is derived from an EMBL/GenBank/DDBJ whole genome shotgun (WGS) entry which is preliminary data.</text>
</comment>
<dbReference type="GO" id="GO:0032196">
    <property type="term" value="P:transposition"/>
    <property type="evidence" value="ECO:0007669"/>
    <property type="project" value="UniProtKB-KW"/>
</dbReference>
<keyword evidence="11" id="KW-0239">DNA-directed DNA polymerase</keyword>
<evidence type="ECO:0000256" key="12">
    <source>
        <dbReference type="ARBA" id="ARBA00023172"/>
    </source>
</evidence>
<keyword evidence="2" id="KW-0548">Nucleotidyltransferase</keyword>
<dbReference type="InterPro" id="IPR012337">
    <property type="entry name" value="RNaseH-like_sf"/>
</dbReference>
<evidence type="ECO:0000259" key="16">
    <source>
        <dbReference type="PROSITE" id="PS50994"/>
    </source>
</evidence>
<evidence type="ECO:0000256" key="1">
    <source>
        <dbReference type="ARBA" id="ARBA00022578"/>
    </source>
</evidence>
<dbReference type="Pfam" id="PF13976">
    <property type="entry name" value="gag_pre-integrs"/>
    <property type="match status" value="1"/>
</dbReference>
<keyword evidence="9" id="KW-0229">DNA integration</keyword>
<dbReference type="GO" id="GO:0015074">
    <property type="term" value="P:DNA integration"/>
    <property type="evidence" value="ECO:0007669"/>
    <property type="project" value="UniProtKB-KW"/>
</dbReference>
<evidence type="ECO:0000256" key="15">
    <source>
        <dbReference type="ARBA" id="ARBA00049244"/>
    </source>
</evidence>
<evidence type="ECO:0000313" key="18">
    <source>
        <dbReference type="Proteomes" id="UP000765509"/>
    </source>
</evidence>
<keyword evidence="10" id="KW-0695">RNA-directed DNA polymerase</keyword>
<keyword evidence="5" id="KW-0255">Endonuclease</keyword>
<comment type="catalytic activity">
    <reaction evidence="15">
        <text>DNA(n) + a 2'-deoxyribonucleoside 5'-triphosphate = DNA(n+1) + diphosphate</text>
        <dbReference type="Rhea" id="RHEA:22508"/>
        <dbReference type="Rhea" id="RHEA-COMP:17339"/>
        <dbReference type="Rhea" id="RHEA-COMP:17340"/>
        <dbReference type="ChEBI" id="CHEBI:33019"/>
        <dbReference type="ChEBI" id="CHEBI:61560"/>
        <dbReference type="ChEBI" id="CHEBI:173112"/>
        <dbReference type="EC" id="2.7.7.7"/>
    </reaction>
</comment>
<dbReference type="InterPro" id="IPR013103">
    <property type="entry name" value="RVT_2"/>
</dbReference>
<dbReference type="GO" id="GO:0003723">
    <property type="term" value="F:RNA binding"/>
    <property type="evidence" value="ECO:0007669"/>
    <property type="project" value="UniProtKB-KW"/>
</dbReference>
<feature type="domain" description="Integrase catalytic" evidence="16">
    <location>
        <begin position="105"/>
        <end position="269"/>
    </location>
</feature>
<dbReference type="PANTHER" id="PTHR42648">
    <property type="entry name" value="TRANSPOSASE, PUTATIVE-RELATED"/>
    <property type="match status" value="1"/>
</dbReference>
<accession>A0A9Q3HWD1</accession>
<evidence type="ECO:0000256" key="8">
    <source>
        <dbReference type="ARBA" id="ARBA00022884"/>
    </source>
</evidence>
<evidence type="ECO:0000256" key="9">
    <source>
        <dbReference type="ARBA" id="ARBA00022908"/>
    </source>
</evidence>
<dbReference type="PROSITE" id="PS50994">
    <property type="entry name" value="INTEGRASE"/>
    <property type="match status" value="1"/>
</dbReference>
<dbReference type="CDD" id="cd09272">
    <property type="entry name" value="RNase_HI_RT_Ty1"/>
    <property type="match status" value="1"/>
</dbReference>
<evidence type="ECO:0000256" key="5">
    <source>
        <dbReference type="ARBA" id="ARBA00022759"/>
    </source>
</evidence>
<dbReference type="EMBL" id="AVOT02025636">
    <property type="protein sequence ID" value="MBW0517030.1"/>
    <property type="molecule type" value="Genomic_DNA"/>
</dbReference>
<dbReference type="Pfam" id="PF00665">
    <property type="entry name" value="rve"/>
    <property type="match status" value="1"/>
</dbReference>
<keyword evidence="1" id="KW-0815">Transposition</keyword>
<evidence type="ECO:0000256" key="10">
    <source>
        <dbReference type="ARBA" id="ARBA00022918"/>
    </source>
</evidence>
<dbReference type="InterPro" id="IPR057670">
    <property type="entry name" value="SH3_retrovirus"/>
</dbReference>
<dbReference type="Pfam" id="PF07727">
    <property type="entry name" value="RVT_2"/>
    <property type="match status" value="1"/>
</dbReference>
<dbReference type="AlphaFoldDB" id="A0A9Q3HWD1"/>
<evidence type="ECO:0000256" key="3">
    <source>
        <dbReference type="ARBA" id="ARBA00022722"/>
    </source>
</evidence>
<keyword evidence="11" id="KW-0808">Transferase</keyword>
<comment type="catalytic activity">
    <reaction evidence="14">
        <text>DNA(n) + a 2'-deoxyribonucleoside 5'-triphosphate = DNA(n+1) + diphosphate</text>
        <dbReference type="Rhea" id="RHEA:22508"/>
        <dbReference type="Rhea" id="RHEA-COMP:17339"/>
        <dbReference type="Rhea" id="RHEA-COMP:17340"/>
        <dbReference type="ChEBI" id="CHEBI:33019"/>
        <dbReference type="ChEBI" id="CHEBI:61560"/>
        <dbReference type="ChEBI" id="CHEBI:173112"/>
        <dbReference type="EC" id="2.7.7.49"/>
    </reaction>
</comment>